<accession>A0ABT0C5A0</accession>
<evidence type="ECO:0000256" key="1">
    <source>
        <dbReference type="ARBA" id="ARBA00010554"/>
    </source>
</evidence>
<dbReference type="PANTHER" id="PTHR35983:SF1">
    <property type="entry name" value="UPF0166 PROTEIN TM_0021"/>
    <property type="match status" value="1"/>
</dbReference>
<keyword evidence="3" id="KW-1185">Reference proteome</keyword>
<dbReference type="Gene3D" id="3.30.70.120">
    <property type="match status" value="1"/>
</dbReference>
<dbReference type="Proteomes" id="UP001165444">
    <property type="component" value="Unassembled WGS sequence"/>
</dbReference>
<organism evidence="2 3">
    <name type="scientific">Parabacteroides faecalis</name>
    <dbReference type="NCBI Taxonomy" id="2924040"/>
    <lineage>
        <taxon>Bacteria</taxon>
        <taxon>Pseudomonadati</taxon>
        <taxon>Bacteroidota</taxon>
        <taxon>Bacteroidia</taxon>
        <taxon>Bacteroidales</taxon>
        <taxon>Tannerellaceae</taxon>
        <taxon>Parabacteroides</taxon>
    </lineage>
</organism>
<dbReference type="InterPro" id="IPR015867">
    <property type="entry name" value="N-reg_PII/ATP_PRibTrfase_C"/>
</dbReference>
<dbReference type="EMBL" id="JAKZMM010000060">
    <property type="protein sequence ID" value="MCJ2382178.1"/>
    <property type="molecule type" value="Genomic_DNA"/>
</dbReference>
<evidence type="ECO:0000313" key="2">
    <source>
        <dbReference type="EMBL" id="MCJ2382178.1"/>
    </source>
</evidence>
<comment type="similarity">
    <text evidence="1">Belongs to the UPF0166 family.</text>
</comment>
<dbReference type="InterPro" id="IPR003793">
    <property type="entry name" value="UPF0166"/>
</dbReference>
<dbReference type="PANTHER" id="PTHR35983">
    <property type="entry name" value="UPF0166 PROTEIN TM_0021"/>
    <property type="match status" value="1"/>
</dbReference>
<evidence type="ECO:0000313" key="3">
    <source>
        <dbReference type="Proteomes" id="UP001165444"/>
    </source>
</evidence>
<comment type="caution">
    <text evidence="2">The sequence shown here is derived from an EMBL/GenBank/DDBJ whole genome shotgun (WGS) entry which is preliminary data.</text>
</comment>
<dbReference type="SUPFAM" id="SSF54913">
    <property type="entry name" value="GlnB-like"/>
    <property type="match status" value="1"/>
</dbReference>
<sequence>MGNSPQKIQLLRFYVSNTDKVKHTSVYEALAFAAKRYGMAGTTVYKGIMGYGAKSKLHSDKFWELTEKIPVIVEIVDESSRIKAFVDKVMPVIQKLPKGCLVTCQEIDVLFCSNPQLMP</sequence>
<protein>
    <submittedName>
        <fullName evidence="2">DUF190 domain-containing protein</fullName>
    </submittedName>
</protein>
<proteinExistence type="inferred from homology"/>
<dbReference type="InterPro" id="IPR011322">
    <property type="entry name" value="N-reg_PII-like_a/b"/>
</dbReference>
<reference evidence="2 3" key="1">
    <citation type="submission" date="2022-03" db="EMBL/GenBank/DDBJ databases">
        <title>Parabacteroides sp. nov. isolated from swine feces.</title>
        <authorList>
            <person name="Bak J.E."/>
        </authorList>
    </citation>
    <scope>NUCLEOTIDE SEQUENCE [LARGE SCALE GENOMIC DNA]</scope>
    <source>
        <strain evidence="2 3">AGMB00274</strain>
    </source>
</reference>
<name>A0ABT0C5A0_9BACT</name>
<dbReference type="Pfam" id="PF02641">
    <property type="entry name" value="DUF190"/>
    <property type="match status" value="1"/>
</dbReference>
<dbReference type="RefSeq" id="WP_243326501.1">
    <property type="nucleotide sequence ID" value="NZ_JAKZMM010000060.1"/>
</dbReference>
<gene>
    <name evidence="2" type="ORF">MUN53_16440</name>
</gene>